<gene>
    <name evidence="2" type="ORF">BDV95DRAFT_215180</name>
</gene>
<protein>
    <submittedName>
        <fullName evidence="2">LIM-domain binding protein-domain-containing protein</fullName>
    </submittedName>
</protein>
<feature type="compositionally biased region" description="Low complexity" evidence="1">
    <location>
        <begin position="158"/>
        <end position="201"/>
    </location>
</feature>
<accession>A0A7C8I2A9</accession>
<dbReference type="EMBL" id="JAADJZ010000029">
    <property type="protein sequence ID" value="KAF2866191.1"/>
    <property type="molecule type" value="Genomic_DNA"/>
</dbReference>
<dbReference type="AlphaFoldDB" id="A0A7C8I2A9"/>
<dbReference type="InterPro" id="IPR029005">
    <property type="entry name" value="LIM-bd/SEUSS"/>
</dbReference>
<reference evidence="2 3" key="1">
    <citation type="submission" date="2020-01" db="EMBL/GenBank/DDBJ databases">
        <authorList>
            <consortium name="DOE Joint Genome Institute"/>
            <person name="Haridas S."/>
            <person name="Albert R."/>
            <person name="Binder M."/>
            <person name="Bloem J."/>
            <person name="Labutti K."/>
            <person name="Salamov A."/>
            <person name="Andreopoulos B."/>
            <person name="Baker S.E."/>
            <person name="Barry K."/>
            <person name="Bills G."/>
            <person name="Bluhm B.H."/>
            <person name="Cannon C."/>
            <person name="Castanera R."/>
            <person name="Culley D.E."/>
            <person name="Daum C."/>
            <person name="Ezra D."/>
            <person name="Gonzalez J.B."/>
            <person name="Henrissat B."/>
            <person name="Kuo A."/>
            <person name="Liang C."/>
            <person name="Lipzen A."/>
            <person name="Lutzoni F."/>
            <person name="Magnuson J."/>
            <person name="Mondo S."/>
            <person name="Nolan M."/>
            <person name="Ohm R."/>
            <person name="Pangilinan J."/>
            <person name="Park H.-J.H."/>
            <person name="Ramirez L."/>
            <person name="Alfaro M."/>
            <person name="Sun H."/>
            <person name="Tritt A."/>
            <person name="Yoshinaga Y."/>
            <person name="Zwiers L.-H.L."/>
            <person name="Turgeon B.G."/>
            <person name="Goodwin S.B."/>
            <person name="Spatafora J.W."/>
            <person name="Crous P.W."/>
            <person name="Grigoriev I.V."/>
        </authorList>
    </citation>
    <scope>NUCLEOTIDE SEQUENCE [LARGE SCALE GENOMIC DNA]</scope>
    <source>
        <strain evidence="2 3">CBS 611.86</strain>
    </source>
</reference>
<organism evidence="2 3">
    <name type="scientific">Massariosphaeria phaeospora</name>
    <dbReference type="NCBI Taxonomy" id="100035"/>
    <lineage>
        <taxon>Eukaryota</taxon>
        <taxon>Fungi</taxon>
        <taxon>Dikarya</taxon>
        <taxon>Ascomycota</taxon>
        <taxon>Pezizomycotina</taxon>
        <taxon>Dothideomycetes</taxon>
        <taxon>Pleosporomycetidae</taxon>
        <taxon>Pleosporales</taxon>
        <taxon>Pleosporales incertae sedis</taxon>
        <taxon>Massariosphaeria</taxon>
    </lineage>
</organism>
<dbReference type="Proteomes" id="UP000481861">
    <property type="component" value="Unassembled WGS sequence"/>
</dbReference>
<feature type="region of interest" description="Disordered" evidence="1">
    <location>
        <begin position="686"/>
        <end position="815"/>
    </location>
</feature>
<keyword evidence="3" id="KW-1185">Reference proteome</keyword>
<feature type="compositionally biased region" description="Low complexity" evidence="1">
    <location>
        <begin position="686"/>
        <end position="699"/>
    </location>
</feature>
<evidence type="ECO:0000256" key="1">
    <source>
        <dbReference type="SAM" id="MobiDB-lite"/>
    </source>
</evidence>
<evidence type="ECO:0000313" key="3">
    <source>
        <dbReference type="Proteomes" id="UP000481861"/>
    </source>
</evidence>
<comment type="caution">
    <text evidence="2">The sequence shown here is derived from an EMBL/GenBank/DDBJ whole genome shotgun (WGS) entry which is preliminary data.</text>
</comment>
<dbReference type="OrthoDB" id="774557at2759"/>
<dbReference type="PANTHER" id="PTHR10378">
    <property type="entry name" value="LIM DOMAIN-BINDING PROTEIN"/>
    <property type="match status" value="1"/>
</dbReference>
<feature type="compositionally biased region" description="Low complexity" evidence="1">
    <location>
        <begin position="337"/>
        <end position="398"/>
    </location>
</feature>
<feature type="compositionally biased region" description="Low complexity" evidence="1">
    <location>
        <begin position="311"/>
        <end position="330"/>
    </location>
</feature>
<feature type="region of interest" description="Disordered" evidence="1">
    <location>
        <begin position="144"/>
        <end position="201"/>
    </location>
</feature>
<feature type="compositionally biased region" description="Low complexity" evidence="1">
    <location>
        <begin position="33"/>
        <end position="42"/>
    </location>
</feature>
<name>A0A7C8I2A9_9PLEO</name>
<feature type="compositionally biased region" description="Low complexity" evidence="1">
    <location>
        <begin position="255"/>
        <end position="298"/>
    </location>
</feature>
<feature type="compositionally biased region" description="Low complexity" evidence="1">
    <location>
        <begin position="592"/>
        <end position="602"/>
    </location>
</feature>
<sequence>MMAYANQAPGMHPHGLSHGHPIAQPGPTPGQPMPQGMQMHPGVSGPNGPVSQAGPMMAGMQPGVVPNAHALSHLQPQHGMFQQQQHPGMMNPAMLQQRNAHQVYLHRQQQQQMLAQQQQQNGMGMGFNNMTMNPQQMAALQGGMGQTPFVNLPPHMRQQLQQQQQQQQAMQQQQQTSNPQAAAAMAQAQAHAEAQARAQAQQSQQAQQQQQMQQQHLQQQQQQQQAQQQQQQQQQQAQQQQQQAQHQQQQQAQHQQQQQAQQQHQQAQAIVMQHAQSQSSNHSQSGTQGPPTTSQTTQAPLRPPSAIGSHQGQASPAPQQSTPQQLQQSGPQPPQQTPAQAQPQNIQQSQQQSQQPQQQQQASQQQQNQQQLQQRNQAMAQSQHNQAQAQAQAHQAQANRIAMMQKSNMMAAPSGQGTLRLMNFVDQLGKFNARTGNEVNRLDFWQVFVEKFFTESGSFIHILGTSEGDQTKLFDIIYSALPRYFCTQFNTEVENLQITLEGAQEKSMGGETKVACDRAKFIYTYRNQCQVICYGKLTAYYAGSEKMEWLQFEMQGYQQYLQRAALVPLFQPQSPTLINQTNSPRMSKTKQRQQQQQQQRLLQEQQQETYLQLSRLPEANVSEWGIPPELQAYLEIYETMNNMTSVMSHYQENEPLTPAEAMQHWVTSMASNPAIAIQNANQMHNMSQLSQMQQPSQGLPPGGRTPSAPGQPGLPPNHQFMSPAMQHSLLPTAPMNGSPHLMQQSHTPSPASHPMVAHHSQSSNTASVNTSPNVSNKRRRSTAKMEPDDGGEVNGAIKVKQSPKVGGGGKRVKAN</sequence>
<feature type="region of interest" description="Disordered" evidence="1">
    <location>
        <begin position="577"/>
        <end position="602"/>
    </location>
</feature>
<proteinExistence type="predicted"/>
<dbReference type="Pfam" id="PF01803">
    <property type="entry name" value="LIM_bind"/>
    <property type="match status" value="1"/>
</dbReference>
<feature type="region of interest" description="Disordered" evidence="1">
    <location>
        <begin position="1"/>
        <end position="50"/>
    </location>
</feature>
<feature type="compositionally biased region" description="Polar residues" evidence="1">
    <location>
        <begin position="577"/>
        <end position="586"/>
    </location>
</feature>
<feature type="compositionally biased region" description="Polar residues" evidence="1">
    <location>
        <begin position="741"/>
        <end position="750"/>
    </location>
</feature>
<feature type="compositionally biased region" description="Polar residues" evidence="1">
    <location>
        <begin position="759"/>
        <end position="775"/>
    </location>
</feature>
<evidence type="ECO:0000313" key="2">
    <source>
        <dbReference type="EMBL" id="KAF2866191.1"/>
    </source>
</evidence>
<feature type="region of interest" description="Disordered" evidence="1">
    <location>
        <begin position="255"/>
        <end position="398"/>
    </location>
</feature>